<organism evidence="1 2">
    <name type="scientific">Monilinia vaccinii-corymbosi</name>
    <dbReference type="NCBI Taxonomy" id="61207"/>
    <lineage>
        <taxon>Eukaryota</taxon>
        <taxon>Fungi</taxon>
        <taxon>Dikarya</taxon>
        <taxon>Ascomycota</taxon>
        <taxon>Pezizomycotina</taxon>
        <taxon>Leotiomycetes</taxon>
        <taxon>Helotiales</taxon>
        <taxon>Sclerotiniaceae</taxon>
        <taxon>Monilinia</taxon>
    </lineage>
</organism>
<dbReference type="Proteomes" id="UP000672032">
    <property type="component" value="Chromosome 5"/>
</dbReference>
<keyword evidence="2" id="KW-1185">Reference proteome</keyword>
<evidence type="ECO:0000313" key="2">
    <source>
        <dbReference type="Proteomes" id="UP000672032"/>
    </source>
</evidence>
<dbReference type="EMBL" id="CP063409">
    <property type="protein sequence ID" value="QSZ35636.1"/>
    <property type="molecule type" value="Genomic_DNA"/>
</dbReference>
<protein>
    <recommendedName>
        <fullName evidence="3">DUF1770 domain-containing protein</fullName>
    </recommendedName>
</protein>
<reference evidence="1" key="1">
    <citation type="submission" date="2020-10" db="EMBL/GenBank/DDBJ databases">
        <title>Genome Sequence of Monilinia vaccinii-corymbosi Sheds Light on Mummy Berry Disease Infection of Blueberry and Mating Type.</title>
        <authorList>
            <person name="Yow A.G."/>
            <person name="Zhang Y."/>
            <person name="Bansal K."/>
            <person name="Eacker S.M."/>
            <person name="Sullivan S."/>
            <person name="Liachko I."/>
            <person name="Cubeta M.A."/>
            <person name="Rollins J.A."/>
            <person name="Ashrafi H."/>
        </authorList>
    </citation>
    <scope>NUCLEOTIDE SEQUENCE</scope>
    <source>
        <strain evidence="1">RL-1</strain>
    </source>
</reference>
<sequence length="187" mass="20867">MSSSVPLEIASTIQSASIKRNPSPNHDINPSTAAFSKEPVSVHPEYAYGDKDSIDGGEEVEDIPCDVIRPLPRRASFPPIPDLRFEQSYLASIAHADTYWKVAFITIRDQVCMPLIQGIAVTLLWAGWKHWNKNAQLSGNSAGARVRRWWYTVNNWPIKEKIAEIGRNARLAAETGDYYQNLVSAGE</sequence>
<evidence type="ECO:0000313" key="1">
    <source>
        <dbReference type="EMBL" id="QSZ35636.1"/>
    </source>
</evidence>
<dbReference type="GO" id="GO:0000423">
    <property type="term" value="P:mitophagy"/>
    <property type="evidence" value="ECO:0007669"/>
    <property type="project" value="InterPro"/>
</dbReference>
<dbReference type="Pfam" id="PF08589">
    <property type="entry name" value="ATG43"/>
    <property type="match status" value="1"/>
</dbReference>
<gene>
    <name evidence="1" type="ORF">DSL72_008506</name>
</gene>
<dbReference type="InterPro" id="IPR013898">
    <property type="entry name" value="Atg43"/>
</dbReference>
<dbReference type="PANTHER" id="PTHR38699:SF1">
    <property type="entry name" value="MITOPHAGY RECEPTOR ATG43"/>
    <property type="match status" value="1"/>
</dbReference>
<dbReference type="OrthoDB" id="2430343at2759"/>
<evidence type="ECO:0008006" key="3">
    <source>
        <dbReference type="Google" id="ProtNLM"/>
    </source>
</evidence>
<dbReference type="GO" id="GO:0140580">
    <property type="term" value="F:mitochondrion autophagosome adaptor activity"/>
    <property type="evidence" value="ECO:0007669"/>
    <property type="project" value="InterPro"/>
</dbReference>
<accession>A0A8A3PL82</accession>
<name>A0A8A3PL82_9HELO</name>
<proteinExistence type="predicted"/>
<dbReference type="PANTHER" id="PTHR38699">
    <property type="entry name" value="CHROMOSOME 1, WHOLE GENOME SHOTGUN SEQUENCE"/>
    <property type="match status" value="1"/>
</dbReference>
<dbReference type="AlphaFoldDB" id="A0A8A3PL82"/>